<dbReference type="EMBL" id="NCKU01003358">
    <property type="protein sequence ID" value="RWS07682.1"/>
    <property type="molecule type" value="Genomic_DNA"/>
</dbReference>
<dbReference type="STRING" id="1965070.A0A3S3NR52"/>
<feature type="region of interest" description="Disordered" evidence="2">
    <location>
        <begin position="815"/>
        <end position="859"/>
    </location>
</feature>
<protein>
    <submittedName>
        <fullName evidence="3">Uncharacterized protein</fullName>
    </submittedName>
</protein>
<feature type="compositionally biased region" description="Basic and acidic residues" evidence="2">
    <location>
        <begin position="815"/>
        <end position="826"/>
    </location>
</feature>
<feature type="region of interest" description="Disordered" evidence="2">
    <location>
        <begin position="1246"/>
        <end position="1269"/>
    </location>
</feature>
<name>A0A3S3NR52_9ACAR</name>
<feature type="compositionally biased region" description="Basic and acidic residues" evidence="2">
    <location>
        <begin position="1586"/>
        <end position="1596"/>
    </location>
</feature>
<comment type="caution">
    <text evidence="3">The sequence shown here is derived from an EMBL/GenBank/DDBJ whole genome shotgun (WGS) entry which is preliminary data.</text>
</comment>
<feature type="compositionally biased region" description="Polar residues" evidence="2">
    <location>
        <begin position="1285"/>
        <end position="1304"/>
    </location>
</feature>
<feature type="region of interest" description="Disordered" evidence="2">
    <location>
        <begin position="1443"/>
        <end position="1486"/>
    </location>
</feature>
<feature type="compositionally biased region" description="Low complexity" evidence="2">
    <location>
        <begin position="1725"/>
        <end position="1735"/>
    </location>
</feature>
<dbReference type="EMBL" id="NCKU01003364">
    <property type="protein sequence ID" value="RWS07667.1"/>
    <property type="molecule type" value="Genomic_DNA"/>
</dbReference>
<sequence>MESKNDSCGIIETSETGGDSSSTKMQRSHLPFEAKGKTTSFQTAKFRKLSSNTSYSKSGNRTLEEALKSEDDFMEYVMNLPSQASDVKTRKISCESMAPNETSKAGFEHLDNLCKLMQQLGELREANSKLQRKVQYLQDVKALQEDVKALQTLTPIVDEKCLSSDGSINNSESSRRKSDISFHYSPEMKRKEYNQTKNKTVEIEKSRRYAVHKSKSQNAVTLAFDSKRERSKSVGHEEIIMSASTDVKSATNKGTKRFPKWSKVKEALGFDKPQLQETHSSEAVYKQSNEMQRKNLKDIKTKSYSDADSGLFTENEAAIESKQRRPAARSPIKDQLKESTQNASLKSCDTDRSKQIRKEASICVESGGNEEIEIINDESCEKISKRGPWNRVKTMIQTRKDSIKKRSKKEGIREKLSKDSLGIEPDPASYVSLEVSLPIDDTYSEISVPLQDSKSLTDICMKVSGEESISRRHSECGSKVARDEMSIDCDEKQLAKREGKFGGSPSVSYIKKSKPKSLNLCLNDERQRFEEKSSFPAFAKAKHLSSNLGARTPSMSPPVQRRSKWNKMKKVFANAGEGVKPISTLAKCEGSAPNSVAVSPLSTSEASFTFDDLQEDFESCEDKSGEVSKISNLPQINMPPAAPIALVQALQRNLSEDFSRKIEEWEKLRNVRSSLIKTDELINEKLEKKSPSAKVVKKQKSERLEDKSQRHKAKDINWVEKELQKIEREKQRLSRERDKYDERAVRLEKLRDTVLRSDKSNKKEVLIRTSAGEFRFEGISDDFTKKLYEWETKRGVCPESSTIALLDSSSDLKKQMKTDTSGERSMFHRASSKSESSIFDVTGGSKKASSSSLPSLQQNDTNERTFLVLKAKKQISRAHSEPDIRTFRCLRKEMNEQETESKEMKKLERNEDLQRRVNAVSHLKRQSSVENPQSNEMHFPEDNYYSLLEDNMYLLEQLKTKEEICRRLEAELESLDDRMEEMNAKHQKEMEKYREKLWDVHINGSKSDDFQNSLSLIAELKERIEELQRCTERLKCDKETVEDSFRYHSEQQAKLTVELIEKMKDLQQMSISSGGGPAKEDGRRTPKKKSLMKCDAENVTRLHDLSTRLLQQARELDHILVERTRQICRLRWELLYKDVASMKLQTELHRAKWQTVARALDNTATAENKRDWFAQRRSWSSSERLNFNKITREIKNLELRNKLDQLSSLVHNDLPKIDFDSSELTNTIQQLKIELLKLCAQKDERSESEEVIDENEMSEQQQVTEQRNSIPISEVMCNYDINAEQNSTPQSKQISVRRNSAENVSSMSGPEGSESSSINDGERVSYSFRLPRNRWRKSHDNVSTSSESSYIEEENFTAVNWCRPRKSSEFSSEKDATLSHDDGNMATAELILQYANTKKNNGRNNSTSRSSSEVNDQRNDSWGELYRRKSLFNQFSETSSSAFNEGVEESSSASGHRFTSSFDTPDSTQSNLRSTSSSNPDRYGSIPMIDEDIVVRRTKLEDDVIPEGCVVNQSERRHSDPCKKYRYSIKPLKVFPKCDAAEEDETPSPVQFTVQLHKKVSNNSDLTESFDRSIKPEDSFQNTQEPKNEKTVETNETRKEIEIACSSSGNKESQRYEPAKRQKVKSLIEKYEKQDLPKKVEKEGFSEIRNRTASFYKAMESPTTNKNTGFSSSKENLSKFSTKGKDKFPNMCSDPVKGINPFTQKRLSAENPLSVKDESVNLQHSPSKGSLSSRVSSLISINKNRSRSNSKSDHSAVGALCRQSLHMFSPEEPETKASLSTLSTFPVSDFSKSRSASPVQSEKRKSGLFNLFASK</sequence>
<evidence type="ECO:0000313" key="5">
    <source>
        <dbReference type="Proteomes" id="UP000285301"/>
    </source>
</evidence>
<feature type="region of interest" description="Disordered" evidence="2">
    <location>
        <begin position="1663"/>
        <end position="1735"/>
    </location>
</feature>
<feature type="compositionally biased region" description="Low complexity" evidence="2">
    <location>
        <begin position="1305"/>
        <end position="1317"/>
    </location>
</feature>
<dbReference type="Proteomes" id="UP000285301">
    <property type="component" value="Unassembled WGS sequence"/>
</dbReference>
<feature type="coiled-coil region" evidence="1">
    <location>
        <begin position="716"/>
        <end position="750"/>
    </location>
</feature>
<evidence type="ECO:0000313" key="4">
    <source>
        <dbReference type="EMBL" id="RWS07682.1"/>
    </source>
</evidence>
<feature type="compositionally biased region" description="Low complexity" evidence="2">
    <location>
        <begin position="12"/>
        <end position="23"/>
    </location>
</feature>
<evidence type="ECO:0000313" key="3">
    <source>
        <dbReference type="EMBL" id="RWS07667.1"/>
    </source>
</evidence>
<feature type="coiled-coil region" evidence="1">
    <location>
        <begin position="958"/>
        <end position="1037"/>
    </location>
</feature>
<accession>A0A3S3NR52</accession>
<feature type="region of interest" description="Disordered" evidence="2">
    <location>
        <begin position="1787"/>
        <end position="1815"/>
    </location>
</feature>
<feature type="region of interest" description="Disordered" evidence="2">
    <location>
        <begin position="1395"/>
        <end position="1419"/>
    </location>
</feature>
<evidence type="ECO:0000256" key="1">
    <source>
        <dbReference type="SAM" id="Coils"/>
    </source>
</evidence>
<feature type="compositionally biased region" description="Polar residues" evidence="2">
    <location>
        <begin position="1663"/>
        <end position="1681"/>
    </location>
</feature>
<reference evidence="3" key="2">
    <citation type="submission" date="2018-11" db="EMBL/GenBank/DDBJ databases">
        <title>Trombidioid mite genomics.</title>
        <authorList>
            <person name="Dong X."/>
        </authorList>
    </citation>
    <scope>NUCLEOTIDE SEQUENCE</scope>
    <source>
        <strain evidence="3">UoL-WK</strain>
    </source>
</reference>
<feature type="compositionally biased region" description="Basic and acidic residues" evidence="2">
    <location>
        <begin position="1569"/>
        <end position="1578"/>
    </location>
</feature>
<feature type="compositionally biased region" description="Low complexity" evidence="2">
    <location>
        <begin position="1396"/>
        <end position="1412"/>
    </location>
</feature>
<feature type="region of interest" description="Disordered" evidence="2">
    <location>
        <begin position="1"/>
        <end position="36"/>
    </location>
</feature>
<feature type="compositionally biased region" description="Acidic residues" evidence="2">
    <location>
        <begin position="1246"/>
        <end position="1257"/>
    </location>
</feature>
<feature type="compositionally biased region" description="Polar residues" evidence="2">
    <location>
        <begin position="1258"/>
        <end position="1269"/>
    </location>
</feature>
<feature type="coiled-coil region" evidence="1">
    <location>
        <begin position="120"/>
        <end position="153"/>
    </location>
</feature>
<evidence type="ECO:0000256" key="2">
    <source>
        <dbReference type="SAM" id="MobiDB-lite"/>
    </source>
</evidence>
<feature type="compositionally biased region" description="Polar residues" evidence="2">
    <location>
        <begin position="338"/>
        <end position="347"/>
    </location>
</feature>
<organism evidence="3 5">
    <name type="scientific">Dinothrombium tinctorium</name>
    <dbReference type="NCBI Taxonomy" id="1965070"/>
    <lineage>
        <taxon>Eukaryota</taxon>
        <taxon>Metazoa</taxon>
        <taxon>Ecdysozoa</taxon>
        <taxon>Arthropoda</taxon>
        <taxon>Chelicerata</taxon>
        <taxon>Arachnida</taxon>
        <taxon>Acari</taxon>
        <taxon>Acariformes</taxon>
        <taxon>Trombidiformes</taxon>
        <taxon>Prostigmata</taxon>
        <taxon>Anystina</taxon>
        <taxon>Parasitengona</taxon>
        <taxon>Trombidioidea</taxon>
        <taxon>Trombidiidae</taxon>
        <taxon>Dinothrombium</taxon>
    </lineage>
</organism>
<keyword evidence="1" id="KW-0175">Coiled coil</keyword>
<reference evidence="3 5" key="1">
    <citation type="journal article" date="2018" name="Gigascience">
        <title>Genomes of trombidid mites reveal novel predicted allergens and laterally-transferred genes associated with secondary metabolism.</title>
        <authorList>
            <person name="Dong X."/>
            <person name="Chaisiri K."/>
            <person name="Xia D."/>
            <person name="Armstrong S.D."/>
            <person name="Fang Y."/>
            <person name="Donnelly M.J."/>
            <person name="Kadowaki T."/>
            <person name="McGarry J.W."/>
            <person name="Darby A.C."/>
            <person name="Makepeace B.L."/>
        </authorList>
    </citation>
    <scope>NUCLEOTIDE SEQUENCE [LARGE SCALE GENOMIC DNA]</scope>
    <source>
        <strain evidence="3">UoL-WK</strain>
    </source>
</reference>
<feature type="region of interest" description="Disordered" evidence="2">
    <location>
        <begin position="1070"/>
        <end position="1092"/>
    </location>
</feature>
<gene>
    <name evidence="4" type="ORF">B4U79_01078</name>
    <name evidence="3" type="ORF">B4U79_11441</name>
</gene>
<feature type="compositionally biased region" description="Polar residues" evidence="2">
    <location>
        <begin position="1443"/>
        <end position="1466"/>
    </location>
</feature>
<feature type="region of interest" description="Disordered" evidence="2">
    <location>
        <begin position="316"/>
        <end position="351"/>
    </location>
</feature>
<dbReference type="OrthoDB" id="6493491at2759"/>
<feature type="compositionally biased region" description="Low complexity" evidence="2">
    <location>
        <begin position="845"/>
        <end position="856"/>
    </location>
</feature>
<keyword evidence="5" id="KW-1185">Reference proteome</keyword>
<feature type="region of interest" description="Disordered" evidence="2">
    <location>
        <begin position="1285"/>
        <end position="1320"/>
    </location>
</feature>
<feature type="compositionally biased region" description="Basic and acidic residues" evidence="2">
    <location>
        <begin position="173"/>
        <end position="185"/>
    </location>
</feature>
<feature type="compositionally biased region" description="Low complexity" evidence="2">
    <location>
        <begin position="1467"/>
        <end position="1479"/>
    </location>
</feature>
<feature type="region of interest" description="Disordered" evidence="2">
    <location>
        <begin position="1564"/>
        <end position="1596"/>
    </location>
</feature>
<feature type="region of interest" description="Disordered" evidence="2">
    <location>
        <begin position="164"/>
        <end position="185"/>
    </location>
</feature>
<proteinExistence type="predicted"/>